<sequence>MAKTLNVEATHNYIKLAETSMIRSQEENSDCHSCITLWHPHACAYAALVEEEDTTMYLEQSSAAFKCPA</sequence>
<proteinExistence type="predicted"/>
<reference evidence="1" key="1">
    <citation type="journal article" date="2023" name="Mol. Biol. Evol.">
        <title>Third-Generation Sequencing Reveals the Adaptive Role of the Epigenome in Three Deep-Sea Polychaetes.</title>
        <authorList>
            <person name="Perez M."/>
            <person name="Aroh O."/>
            <person name="Sun Y."/>
            <person name="Lan Y."/>
            <person name="Juniper S.K."/>
            <person name="Young C.R."/>
            <person name="Angers B."/>
            <person name="Qian P.Y."/>
        </authorList>
    </citation>
    <scope>NUCLEOTIDE SEQUENCE</scope>
    <source>
        <strain evidence="1">R07B-5</strain>
    </source>
</reference>
<evidence type="ECO:0000313" key="1">
    <source>
        <dbReference type="EMBL" id="KAK2167247.1"/>
    </source>
</evidence>
<keyword evidence="2" id="KW-1185">Reference proteome</keyword>
<name>A0AAD9K9K2_RIDPI</name>
<gene>
    <name evidence="1" type="ORF">NP493_1283g00025</name>
</gene>
<comment type="caution">
    <text evidence="1">The sequence shown here is derived from an EMBL/GenBank/DDBJ whole genome shotgun (WGS) entry which is preliminary data.</text>
</comment>
<accession>A0AAD9K9K2</accession>
<organism evidence="1 2">
    <name type="scientific">Ridgeia piscesae</name>
    <name type="common">Tubeworm</name>
    <dbReference type="NCBI Taxonomy" id="27915"/>
    <lineage>
        <taxon>Eukaryota</taxon>
        <taxon>Metazoa</taxon>
        <taxon>Spiralia</taxon>
        <taxon>Lophotrochozoa</taxon>
        <taxon>Annelida</taxon>
        <taxon>Polychaeta</taxon>
        <taxon>Sedentaria</taxon>
        <taxon>Canalipalpata</taxon>
        <taxon>Sabellida</taxon>
        <taxon>Siboglinidae</taxon>
        <taxon>Ridgeia</taxon>
    </lineage>
</organism>
<protein>
    <submittedName>
        <fullName evidence="1">Uncharacterized protein</fullName>
    </submittedName>
</protein>
<dbReference type="EMBL" id="JAODUO010001283">
    <property type="protein sequence ID" value="KAK2167247.1"/>
    <property type="molecule type" value="Genomic_DNA"/>
</dbReference>
<dbReference type="Proteomes" id="UP001209878">
    <property type="component" value="Unassembled WGS sequence"/>
</dbReference>
<evidence type="ECO:0000313" key="2">
    <source>
        <dbReference type="Proteomes" id="UP001209878"/>
    </source>
</evidence>
<dbReference type="AlphaFoldDB" id="A0AAD9K9K2"/>